<proteinExistence type="inferred from homology"/>
<evidence type="ECO:0000256" key="2">
    <source>
        <dbReference type="ARBA" id="ARBA00022692"/>
    </source>
</evidence>
<dbReference type="GeneID" id="42797644"/>
<feature type="transmembrane region" description="Helical" evidence="5">
    <location>
        <begin position="329"/>
        <end position="351"/>
    </location>
</feature>
<feature type="transmembrane region" description="Helical" evidence="5">
    <location>
        <begin position="282"/>
        <end position="304"/>
    </location>
</feature>
<dbReference type="PANTHER" id="PTHR42744">
    <property type="entry name" value="BINDING-PROTEIN-DEPENDENT TRANSPORT SYSTEMS INNER MEMBRANE COMPONENT"/>
    <property type="match status" value="1"/>
</dbReference>
<feature type="transmembrane region" description="Helical" evidence="5">
    <location>
        <begin position="506"/>
        <end position="525"/>
    </location>
</feature>
<organism evidence="7 8">
    <name type="scientific">Stygiolobus azoricus</name>
    <dbReference type="NCBI Taxonomy" id="41675"/>
    <lineage>
        <taxon>Archaea</taxon>
        <taxon>Thermoproteota</taxon>
        <taxon>Thermoprotei</taxon>
        <taxon>Sulfolobales</taxon>
        <taxon>Sulfolobaceae</taxon>
        <taxon>Stygiolobus</taxon>
    </lineage>
</organism>
<keyword evidence="3 5" id="KW-1133">Transmembrane helix</keyword>
<feature type="domain" description="ABC transmembrane type-1" evidence="6">
    <location>
        <begin position="7"/>
        <end position="209"/>
    </location>
</feature>
<accession>A0A650CLK9</accession>
<sequence length="545" mass="61539">MTDFLSILPTLILASLTSIGRVWITILFSIVSGWFLAWASIKSKVFENTYISLSEVFESVPVFSFLPIVFIFFVYDIGGSLGIELAVLFLVFTATVWNIWMGIYQAFKTVPHDLIEVAENYKLGFWGKMLKLYIPYSIPRIASELMSSFSDGLFYITVSEVFSVGTRNFEVFGIGSVIANLTQEGNYLGALEGVAVIGIFVAVITYLLREFAKYSVSKYGLDTEMIVRKKGRLNIRSSLRVTNSLPTFTKIARVFPTLDKLRRSSTEDYYEEPHKREKLWKIVGGTIAVVLLVLIIYGAVGIIISVPSTEWAQLISSIPVDLVAIGVDYLRVGIITGVSFLLAVFLGYYLATHERVEKVVIPVIQSFAALPAPAYFPLVYLVTLPLVHEVFGPFTNEFYVLFIGFISTFYYVFYSFWLGVKNMPTQYWEIMKNYQLGFFEKMRSIVLPSTLPYIVTGLSSTINSAWGGLAIAEFWPNIINGHNLYVRTGMMRDIVYYTNVGDIADAAWLSFLFGIIVVLYSILFTRKLMDLSRQKYVAEEGIYLA</sequence>
<keyword evidence="4 5" id="KW-0472">Membrane</keyword>
<feature type="domain" description="ABC transmembrane type-1" evidence="6">
    <location>
        <begin position="329"/>
        <end position="524"/>
    </location>
</feature>
<feature type="transmembrane region" description="Helical" evidence="5">
    <location>
        <begin position="12"/>
        <end position="36"/>
    </location>
</feature>
<evidence type="ECO:0000259" key="6">
    <source>
        <dbReference type="PROSITE" id="PS50928"/>
    </source>
</evidence>
<keyword evidence="5" id="KW-0813">Transport</keyword>
<dbReference type="Pfam" id="PF00528">
    <property type="entry name" value="BPD_transp_1"/>
    <property type="match status" value="2"/>
</dbReference>
<comment type="similarity">
    <text evidence="5">Belongs to the binding-protein-dependent transport system permease family.</text>
</comment>
<keyword evidence="2 5" id="KW-0812">Transmembrane</keyword>
<dbReference type="Proteomes" id="UP000423396">
    <property type="component" value="Chromosome"/>
</dbReference>
<dbReference type="PANTHER" id="PTHR42744:SF1">
    <property type="entry name" value="BINDING-PROTEIN-DEPENDENT TRANSPORT SYSTEMS INNER MEMBRANE COMPONENT"/>
    <property type="match status" value="1"/>
</dbReference>
<dbReference type="GO" id="GO:0005886">
    <property type="term" value="C:plasma membrane"/>
    <property type="evidence" value="ECO:0007669"/>
    <property type="project" value="UniProtKB-SubCell"/>
</dbReference>
<dbReference type="PROSITE" id="PS50928">
    <property type="entry name" value="ABC_TM1"/>
    <property type="match status" value="2"/>
</dbReference>
<dbReference type="OrthoDB" id="50379at2157"/>
<dbReference type="Gene3D" id="1.10.3720.10">
    <property type="entry name" value="MetI-like"/>
    <property type="match status" value="2"/>
</dbReference>
<dbReference type="InterPro" id="IPR000515">
    <property type="entry name" value="MetI-like"/>
</dbReference>
<dbReference type="KEGG" id="sazo:D1868_01165"/>
<feature type="transmembrane region" description="Helical" evidence="5">
    <location>
        <begin position="56"/>
        <end position="75"/>
    </location>
</feature>
<feature type="transmembrane region" description="Helical" evidence="5">
    <location>
        <begin position="363"/>
        <end position="386"/>
    </location>
</feature>
<gene>
    <name evidence="7" type="ORF">D1868_01165</name>
</gene>
<evidence type="ECO:0000313" key="7">
    <source>
        <dbReference type="EMBL" id="QGR18740.1"/>
    </source>
</evidence>
<feature type="transmembrane region" description="Helical" evidence="5">
    <location>
        <begin position="451"/>
        <end position="475"/>
    </location>
</feature>
<evidence type="ECO:0000313" key="8">
    <source>
        <dbReference type="Proteomes" id="UP000423396"/>
    </source>
</evidence>
<feature type="transmembrane region" description="Helical" evidence="5">
    <location>
        <begin position="398"/>
        <end position="420"/>
    </location>
</feature>
<reference evidence="7 8" key="1">
    <citation type="submission" date="2019-10" db="EMBL/GenBank/DDBJ databases">
        <title>Genome Sequences from Six Type Strain Members of the Archaeal Family Sulfolobaceae: Acidianus ambivalens, Acidianus infernus, Metallosphaera prunae, Stygiolobus azoricus, Sulfolobus metallicus, and Sulfurisphaera ohwakuensis.</title>
        <authorList>
            <person name="Counts J.A."/>
            <person name="Kelly R.M."/>
        </authorList>
    </citation>
    <scope>NUCLEOTIDE SEQUENCE [LARGE SCALE GENOMIC DNA]</scope>
    <source>
        <strain evidence="7 8">FC6</strain>
    </source>
</reference>
<feature type="transmembrane region" description="Helical" evidence="5">
    <location>
        <begin position="187"/>
        <end position="208"/>
    </location>
</feature>
<dbReference type="SUPFAM" id="SSF161098">
    <property type="entry name" value="MetI-like"/>
    <property type="match status" value="2"/>
</dbReference>
<dbReference type="InterPro" id="IPR035906">
    <property type="entry name" value="MetI-like_sf"/>
</dbReference>
<comment type="subcellular location">
    <subcellularLocation>
        <location evidence="5">Cell membrane</location>
        <topology evidence="5">Multi-pass membrane protein</topology>
    </subcellularLocation>
    <subcellularLocation>
        <location evidence="1">Membrane</location>
        <topology evidence="1">Multi-pass membrane protein</topology>
    </subcellularLocation>
</comment>
<dbReference type="AlphaFoldDB" id="A0A650CLK9"/>
<dbReference type="RefSeq" id="WP_156004962.1">
    <property type="nucleotide sequence ID" value="NZ_CP045483.1"/>
</dbReference>
<keyword evidence="8" id="KW-1185">Reference proteome</keyword>
<evidence type="ECO:0000256" key="4">
    <source>
        <dbReference type="ARBA" id="ARBA00023136"/>
    </source>
</evidence>
<dbReference type="GO" id="GO:0055085">
    <property type="term" value="P:transmembrane transport"/>
    <property type="evidence" value="ECO:0007669"/>
    <property type="project" value="InterPro"/>
</dbReference>
<feature type="transmembrane region" description="Helical" evidence="5">
    <location>
        <begin position="87"/>
        <end position="107"/>
    </location>
</feature>
<evidence type="ECO:0000256" key="3">
    <source>
        <dbReference type="ARBA" id="ARBA00022989"/>
    </source>
</evidence>
<dbReference type="EMBL" id="CP045483">
    <property type="protein sequence ID" value="QGR18740.1"/>
    <property type="molecule type" value="Genomic_DNA"/>
</dbReference>
<evidence type="ECO:0000256" key="5">
    <source>
        <dbReference type="RuleBase" id="RU363032"/>
    </source>
</evidence>
<evidence type="ECO:0000256" key="1">
    <source>
        <dbReference type="ARBA" id="ARBA00004141"/>
    </source>
</evidence>
<dbReference type="CDD" id="cd06261">
    <property type="entry name" value="TM_PBP2"/>
    <property type="match status" value="1"/>
</dbReference>
<name>A0A650CLK9_9CREN</name>
<protein>
    <submittedName>
        <fullName evidence="7">ABC transporter permease subunit</fullName>
    </submittedName>
</protein>